<protein>
    <recommendedName>
        <fullName evidence="2">4-hydroxybenzoyl-CoA thioesterase family active site</fullName>
    </recommendedName>
</protein>
<proteinExistence type="predicted"/>
<sequence>MPRFTTEIVVRFNHVDPAGIVYYPRYYEMINQASEIWFEEGLEYPYPKMFSDGWAVPMAHLESSFRNPSYLNDRLTFAIGVTKIGRSRIDLSIVTSCKDELRFLTRQSIVWVEHKKIKSARIPDDIREKMERYLLAENEDISF</sequence>
<dbReference type="SUPFAM" id="SSF54637">
    <property type="entry name" value="Thioesterase/thiol ester dehydrase-isomerase"/>
    <property type="match status" value="1"/>
</dbReference>
<dbReference type="Pfam" id="PF13279">
    <property type="entry name" value="4HBT_2"/>
    <property type="match status" value="1"/>
</dbReference>
<dbReference type="Gene3D" id="3.10.129.10">
    <property type="entry name" value="Hotdog Thioesterase"/>
    <property type="match status" value="1"/>
</dbReference>
<evidence type="ECO:0008006" key="2">
    <source>
        <dbReference type="Google" id="ProtNLM"/>
    </source>
</evidence>
<dbReference type="InterPro" id="IPR050563">
    <property type="entry name" value="4-hydroxybenzoyl-CoA_TE"/>
</dbReference>
<dbReference type="EMBL" id="UOED01000094">
    <property type="protein sequence ID" value="VAV94917.1"/>
    <property type="molecule type" value="Genomic_DNA"/>
</dbReference>
<dbReference type="GO" id="GO:0047617">
    <property type="term" value="F:fatty acyl-CoA hydrolase activity"/>
    <property type="evidence" value="ECO:0007669"/>
    <property type="project" value="TreeGrafter"/>
</dbReference>
<accession>A0A3B0RRZ3</accession>
<dbReference type="AlphaFoldDB" id="A0A3B0RRZ3"/>
<dbReference type="InterPro" id="IPR029069">
    <property type="entry name" value="HotDog_dom_sf"/>
</dbReference>
<dbReference type="CDD" id="cd00586">
    <property type="entry name" value="4HBT"/>
    <property type="match status" value="1"/>
</dbReference>
<name>A0A3B0RRZ3_9ZZZZ</name>
<organism evidence="1">
    <name type="scientific">hydrothermal vent metagenome</name>
    <dbReference type="NCBI Taxonomy" id="652676"/>
    <lineage>
        <taxon>unclassified sequences</taxon>
        <taxon>metagenomes</taxon>
        <taxon>ecological metagenomes</taxon>
    </lineage>
</organism>
<evidence type="ECO:0000313" key="1">
    <source>
        <dbReference type="EMBL" id="VAV94917.1"/>
    </source>
</evidence>
<reference evidence="1" key="1">
    <citation type="submission" date="2018-06" db="EMBL/GenBank/DDBJ databases">
        <authorList>
            <person name="Zhirakovskaya E."/>
        </authorList>
    </citation>
    <scope>NUCLEOTIDE SEQUENCE</scope>
</reference>
<dbReference type="PANTHER" id="PTHR31793:SF24">
    <property type="entry name" value="LONG-CHAIN ACYL-COA THIOESTERASE FADM"/>
    <property type="match status" value="1"/>
</dbReference>
<dbReference type="PANTHER" id="PTHR31793">
    <property type="entry name" value="4-HYDROXYBENZOYL-COA THIOESTERASE FAMILY MEMBER"/>
    <property type="match status" value="1"/>
</dbReference>
<gene>
    <name evidence="1" type="ORF">MNBD_ALPHA02-70</name>
</gene>